<dbReference type="EMBL" id="LK023313">
    <property type="protein sequence ID" value="CDS03319.1"/>
    <property type="molecule type" value="Genomic_DNA"/>
</dbReference>
<keyword evidence="4" id="KW-0472">Membrane</keyword>
<dbReference type="OrthoDB" id="2261647at2759"/>
<name>A0A077W9P5_9FUNG</name>
<keyword evidence="1" id="KW-0880">Kelch repeat</keyword>
<dbReference type="Pfam" id="PF24681">
    <property type="entry name" value="Kelch_KLHDC2_KLHL20_DRC7"/>
    <property type="match status" value="1"/>
</dbReference>
<evidence type="ECO:0000313" key="5">
    <source>
        <dbReference type="EMBL" id="CDS03319.1"/>
    </source>
</evidence>
<gene>
    <name evidence="5" type="ORF">LRAMOSA00721</name>
</gene>
<keyword evidence="4" id="KW-0812">Transmembrane</keyword>
<keyword evidence="2" id="KW-0677">Repeat</keyword>
<evidence type="ECO:0000256" key="4">
    <source>
        <dbReference type="SAM" id="Phobius"/>
    </source>
</evidence>
<feature type="compositionally biased region" description="Polar residues" evidence="3">
    <location>
        <begin position="872"/>
        <end position="888"/>
    </location>
</feature>
<proteinExistence type="predicted"/>
<dbReference type="PANTHER" id="PTHR46093:SF18">
    <property type="entry name" value="FIBRONECTIN TYPE-III DOMAIN-CONTAINING PROTEIN"/>
    <property type="match status" value="1"/>
</dbReference>
<dbReference type="Gene3D" id="2.120.10.80">
    <property type="entry name" value="Kelch-type beta propeller"/>
    <property type="match status" value="2"/>
</dbReference>
<organism evidence="5">
    <name type="scientific">Lichtheimia ramosa</name>
    <dbReference type="NCBI Taxonomy" id="688394"/>
    <lineage>
        <taxon>Eukaryota</taxon>
        <taxon>Fungi</taxon>
        <taxon>Fungi incertae sedis</taxon>
        <taxon>Mucoromycota</taxon>
        <taxon>Mucoromycotina</taxon>
        <taxon>Mucoromycetes</taxon>
        <taxon>Mucorales</taxon>
        <taxon>Lichtheimiaceae</taxon>
        <taxon>Lichtheimia</taxon>
    </lineage>
</organism>
<dbReference type="PANTHER" id="PTHR46093">
    <property type="entry name" value="ACYL-COA-BINDING DOMAIN-CONTAINING PROTEIN 5"/>
    <property type="match status" value="1"/>
</dbReference>
<evidence type="ECO:0000256" key="1">
    <source>
        <dbReference type="ARBA" id="ARBA00022441"/>
    </source>
</evidence>
<dbReference type="InterPro" id="IPR015915">
    <property type="entry name" value="Kelch-typ_b-propeller"/>
</dbReference>
<evidence type="ECO:0000256" key="2">
    <source>
        <dbReference type="ARBA" id="ARBA00022737"/>
    </source>
</evidence>
<protein>
    <recommendedName>
        <fullName evidence="6">Galactose oxidase</fullName>
    </recommendedName>
</protein>
<dbReference type="SUPFAM" id="SSF117281">
    <property type="entry name" value="Kelch motif"/>
    <property type="match status" value="1"/>
</dbReference>
<feature type="transmembrane region" description="Helical" evidence="4">
    <location>
        <begin position="353"/>
        <end position="377"/>
    </location>
</feature>
<reference evidence="5" key="1">
    <citation type="journal article" date="2014" name="Genome Announc.">
        <title>De novo whole-genome sequence and genome annotation of Lichtheimia ramosa.</title>
        <authorList>
            <person name="Linde J."/>
            <person name="Schwartze V."/>
            <person name="Binder U."/>
            <person name="Lass-Florl C."/>
            <person name="Voigt K."/>
            <person name="Horn F."/>
        </authorList>
    </citation>
    <scope>NUCLEOTIDE SEQUENCE</scope>
    <source>
        <strain evidence="5">JMRC FSU:6197</strain>
    </source>
</reference>
<evidence type="ECO:0008006" key="6">
    <source>
        <dbReference type="Google" id="ProtNLM"/>
    </source>
</evidence>
<accession>A0A077W9P5</accession>
<feature type="region of interest" description="Disordered" evidence="3">
    <location>
        <begin position="862"/>
        <end position="888"/>
    </location>
</feature>
<evidence type="ECO:0000256" key="3">
    <source>
        <dbReference type="SAM" id="MobiDB-lite"/>
    </source>
</evidence>
<dbReference type="AlphaFoldDB" id="A0A077W9P5"/>
<keyword evidence="4" id="KW-1133">Transmembrane helix</keyword>
<feature type="transmembrane region" description="Helical" evidence="4">
    <location>
        <begin position="410"/>
        <end position="436"/>
    </location>
</feature>
<sequence length="888" mass="100771">MGSATFVRDDILYTVGGLSQYLNMSKPTTNFFAFQLNKQNGIIEPARLPSGMLAVAYAQAVLLPDNDRVLMFGGNNDEILDNNSTLLVHEYRFTTGVWQVLNVTAPSNATNGTVPQNRYKHTATLAPNGKIYIYGGKVPGTTTNFFADYWEYDPSIGRFTQIPIDHNPSDTTQLTAVTLPDWRIIYMMGSSQRVGANRVWQHAWIFDVKNRVGYRQDISNETMGSFPFARYGCNAMLAPDDSTIYYFGGTLYTFNELDILDTKTWTWLSPSIVRGEMARPRYDASGGLLYGQYWMILGGISEFAWTNDVNVLEIPDAKSSSSDSMEDTGTFTWLYNITDPTLGITTDDESKEIGGGVIAGIVLGCLAAAVLLLMLVWTLRCWKGGTLAPLTAVRNSIISMIWDRRVGEPLWTAILHSVSKLLLSGLFIAYCIYSIIRIIKSSETTIVMSKPVARVRVPDIRFCFDNYANSDALNVQSDTVSRPDALVKWKDYITTLDMIHHAPSYPNSIYGDIRCWLFAAPPDFRLEYQAIDQSSKGTKLRFLLGGGTSPLGFNTNHSRVHISVYHPDRNPNKVVYNISSQPSLTDIDIQEWLRRDRNDQETVNTYTAEINTYSSISYQLKDHRYLLNTPWNAVGFAQSRNNTPEIETNFRTTIQDDAMMVRNTLDVYPISFMEIEEEDQRVDTLMSSFGLIGGILSLFTFMLSRMYGSRPSSIHGWIMKLPFNKPNRSIERNLLRSFGSLGQPIPFVNPVDQHLLSDQQIQEHNLVETSHYKIDSCSVSDLHAQMQNAERSHQREISDLKRRLQLMELIFKSYYIDDEVFNRLYDAHCIEEAFKSDNSKLESFADDDGMLTRLFRRRKYHSRSMHDEEQSPGRSNATLLNLADKQQS</sequence>